<name>A0A6J5NF15_9CAUD</name>
<accession>A0A6J5NF15</accession>
<protein>
    <submittedName>
        <fullName evidence="1">Uncharacterized protein</fullName>
    </submittedName>
</protein>
<proteinExistence type="predicted"/>
<gene>
    <name evidence="1" type="ORF">UFOVP658_25</name>
</gene>
<organism evidence="1">
    <name type="scientific">uncultured Caudovirales phage</name>
    <dbReference type="NCBI Taxonomy" id="2100421"/>
    <lineage>
        <taxon>Viruses</taxon>
        <taxon>Duplodnaviria</taxon>
        <taxon>Heunggongvirae</taxon>
        <taxon>Uroviricota</taxon>
        <taxon>Caudoviricetes</taxon>
        <taxon>Peduoviridae</taxon>
        <taxon>Maltschvirus</taxon>
        <taxon>Maltschvirus maltsch</taxon>
    </lineage>
</organism>
<dbReference type="EMBL" id="LR796639">
    <property type="protein sequence ID" value="CAB4155765.1"/>
    <property type="molecule type" value="Genomic_DNA"/>
</dbReference>
<reference evidence="1" key="1">
    <citation type="submission" date="2020-04" db="EMBL/GenBank/DDBJ databases">
        <authorList>
            <person name="Chiriac C."/>
            <person name="Salcher M."/>
            <person name="Ghai R."/>
            <person name="Kavagutti S V."/>
        </authorList>
    </citation>
    <scope>NUCLEOTIDE SEQUENCE</scope>
</reference>
<evidence type="ECO:0000313" key="1">
    <source>
        <dbReference type="EMBL" id="CAB4155765.1"/>
    </source>
</evidence>
<sequence>MTTNSELLDISEILYDNYYTLGVTGADAIVNIYDEIDAGHFADQIVEWGIDIHELFTAIAMMRKRLVHEKKLSTTRYPT</sequence>